<accession>A0A2T3Z853</accession>
<dbReference type="SMART" id="SM00248">
    <property type="entry name" value="ANK"/>
    <property type="match status" value="19"/>
</dbReference>
<sequence>MSTVQQNEGGNMACTETIAETEDAIRIENHLDIESFIQQEDIEDDDASTDSSEVSDVATSILLSTAEKVPPLGLSRGWGSSSYDDYDVITVHGLRDGHNTAWKSLNGEDWLRVDLFEDMRIRQLDFFYATDESARVFQEEGIKTEARYLLQSYYYKRRELPGIEANRPIVWICHDIGGSIVKQALIECMQATTVEEYGDVETWGHMKEFRRKVIACSTTIVYLGCPHRVESTDILEDELHELLSFPGHTIKQGILRKIKTVARQVSNINFQFCETNLFSHMTSINIFCLHTQNEIELDFKMDDENAANPHQIAERCQDDLHARDDSGQKSDEGLPPALSESPSFLAESGLPFCRYSIILDNTFGREDSYQLKEHGTDHLELVRGKQADKRWVLFFSDRFAEKQYPLKINTDAIYDQISLLSLIPPRKMPRTHMGGALTEHHIRKLQFTSWLANQDAYKNCLESRGPHILYIDCYAEEASRAAMLSQYIRTMYDSHVGDRSQYSYRLPFYFEFNEFDTRYNSIKAMLVTFLCEMVSRHWHTSPTIRLVLRNFHYYRCWSLKDLFKLFTEIRKCPYVNRYTLFLCCWDSCIEDERTWFLTRVLEQHSRSELDYTVVITTRGPDKFLKSSIDNSQVLSLEKCPVPLYGFAEDEGDNVSGLMLLLEDILRKRPALQGLKSVMIQLIDECSQKSHLGYIILNWLGHFGRGSPISDIARTLERLRPVTPDSILAVIIGNLRPEKRKLAQTIYRWVRYGVEPLTVEALGHAIAASTSSDDISLLDIDHEYLLENMERIFCGIIKIEGHDIKFSYDSFYVSNLVEFEGDVHEQGFSSHGELARACLRYLLCDEVQKQYSKFSVENYGGDIDKCLLLPPRDDLLAYAARLWAAHYRLSGHHRPLELALEFFKAKGARNKWAEAHYLLSNPFTRCQRSFISVLPLTAALGLEDVISKQIEEQQHSQYFQQDCWLAIAEAARNGHIHIVRKLLGHVQAEELGLQDAIFWATHSGNEKIMTELLGKVALLDKFSFPESVLLRAAAAGLHDLVSSIIQTDYDLSETNLDIRNETALHTAVYWGHEKIVELLLDSNMDPTTEDGEGRTAFRLAVMMGDTNIIQLFLNKRKMTHDEEQLGPLILNTAISVGEYAALKCLLLAGADCNVGAFDANDELRYPIIHAADCGKIRCLHILLENGADACTKSKEGSPLYLLCSEIQAIEGYRALLEHGADPNECYSDKEMLIKRALRTNDKRLIEVLSENGAQFNKPDTNGILPITVAVSLCSTEILEYILDKGADANYTPEGATAPILYAVTPECDIKIAELLLSKGANVNCANRPAEYTPLHLAYDMPDFATLFLKHGADINAMSRYGTVLMLVAQWGRVDTMKILLSHKSPPADLNATIIEEENGEDYPKTALDLALQYKQYECANLLLEAGAQLDAKFEDARLVVQSCEDNNSGEAIKVMRYYLQHGMQADHVDEHKNTILHGIEELTTTPLIQLLIGYGCPFDTANNDGLTPLAMAVKFDNVAAAKYLISIGARTNVSGPSFGSLLHLALKSKSRDESKIIEMMKILIDAKTDPHKLSQGPEGESLLQMAISEFYGRTLHRLARFLIDDVGIDVNERSGSDEYPITIACDYREWNLVDYFLRRGADVNVANGHGRRAIHFAAALAEKPRPIQVLAKAGADVQAADNFGRTSLHFIATSRHARITWTKAFTKNLDINIKDIDGWTPLMWACKAGEEAEDIIVKLVNDYGADIWARSTDGEWSPFKLACLNDMDTGILEILRPPEGKQQRICEDGTIQHWDVAPHYDPWKIGNGRLFCGSCFMSTGWPRFRCTVCKLPYMLCFKCIAHQDKMHNAEHEFTECFDETEDAVGDEMPDSDNESDSRDRHDSGEGEDSNDEDEDEDEDDDENDDEIDESDE</sequence>
<feature type="repeat" description="ANK" evidence="3">
    <location>
        <begin position="1716"/>
        <end position="1751"/>
    </location>
</feature>
<dbReference type="InterPro" id="IPR013087">
    <property type="entry name" value="Znf_C2H2_type"/>
</dbReference>
<feature type="repeat" description="ANK" evidence="3">
    <location>
        <begin position="1503"/>
        <end position="1535"/>
    </location>
</feature>
<dbReference type="Gene3D" id="1.25.40.20">
    <property type="entry name" value="Ankyrin repeat-containing domain"/>
    <property type="match status" value="3"/>
</dbReference>
<keyword evidence="1" id="KW-0677">Repeat</keyword>
<feature type="repeat" description="ANK" evidence="3">
    <location>
        <begin position="1058"/>
        <end position="1090"/>
    </location>
</feature>
<dbReference type="PROSITE" id="PS50297">
    <property type="entry name" value="ANK_REP_REGION"/>
    <property type="match status" value="4"/>
</dbReference>
<dbReference type="Proteomes" id="UP000240493">
    <property type="component" value="Unassembled WGS sequence"/>
</dbReference>
<dbReference type="EMBL" id="KZ679262">
    <property type="protein sequence ID" value="PTB40965.1"/>
    <property type="molecule type" value="Genomic_DNA"/>
</dbReference>
<evidence type="ECO:0000313" key="7">
    <source>
        <dbReference type="Proteomes" id="UP000240493"/>
    </source>
</evidence>
<evidence type="ECO:0000256" key="2">
    <source>
        <dbReference type="ARBA" id="ARBA00023043"/>
    </source>
</evidence>
<feature type="repeat" description="ANK" evidence="3">
    <location>
        <begin position="1648"/>
        <end position="1681"/>
    </location>
</feature>
<feature type="domain" description="C2H2-type" evidence="5">
    <location>
        <begin position="1825"/>
        <end position="1846"/>
    </location>
</feature>
<keyword evidence="2 3" id="KW-0040">ANK repeat</keyword>
<evidence type="ECO:0000259" key="5">
    <source>
        <dbReference type="PROSITE" id="PS00028"/>
    </source>
</evidence>
<protein>
    <recommendedName>
        <fullName evidence="5">C2H2-type domain-containing protein</fullName>
    </recommendedName>
</protein>
<dbReference type="PROSITE" id="PS50088">
    <property type="entry name" value="ANK_REPEAT"/>
    <property type="match status" value="6"/>
</dbReference>
<dbReference type="STRING" id="1042311.A0A2T3Z853"/>
<dbReference type="InterPro" id="IPR036770">
    <property type="entry name" value="Ankyrin_rpt-contain_sf"/>
</dbReference>
<feature type="region of interest" description="Disordered" evidence="4">
    <location>
        <begin position="1860"/>
        <end position="1911"/>
    </location>
</feature>
<feature type="compositionally biased region" description="Acidic residues" evidence="4">
    <location>
        <begin position="1884"/>
        <end position="1911"/>
    </location>
</feature>
<dbReference type="PROSITE" id="PS00028">
    <property type="entry name" value="ZINC_FINGER_C2H2_1"/>
    <property type="match status" value="1"/>
</dbReference>
<keyword evidence="7" id="KW-1185">Reference proteome</keyword>
<dbReference type="SUPFAM" id="SSF48403">
    <property type="entry name" value="Ankyrin repeat"/>
    <property type="match status" value="3"/>
</dbReference>
<dbReference type="InterPro" id="IPR002110">
    <property type="entry name" value="Ankyrin_rpt"/>
</dbReference>
<dbReference type="Pfam" id="PF12796">
    <property type="entry name" value="Ank_2"/>
    <property type="match status" value="4"/>
</dbReference>
<reference evidence="6 7" key="1">
    <citation type="submission" date="2016-07" db="EMBL/GenBank/DDBJ databases">
        <title>Multiple horizontal gene transfer events from other fungi enriched the ability of initially mycotrophic Trichoderma (Ascomycota) to feed on dead plant biomass.</title>
        <authorList>
            <consortium name="DOE Joint Genome Institute"/>
            <person name="Aerts A."/>
            <person name="Atanasova L."/>
            <person name="Chenthamara K."/>
            <person name="Zhang J."/>
            <person name="Grujic M."/>
            <person name="Henrissat B."/>
            <person name="Kuo A."/>
            <person name="Salamov A."/>
            <person name="Lipzen A."/>
            <person name="Labutti K."/>
            <person name="Barry K."/>
            <person name="Miao Y."/>
            <person name="Rahimi M.J."/>
            <person name="Shen Q."/>
            <person name="Grigoriev I.V."/>
            <person name="Kubicek C.P."/>
            <person name="Druzhinina I.S."/>
        </authorList>
    </citation>
    <scope>NUCLEOTIDE SEQUENCE [LARGE SCALE GENOMIC DNA]</scope>
    <source>
        <strain evidence="6 7">CBS 433.97</strain>
    </source>
</reference>
<organism evidence="6 7">
    <name type="scientific">Trichoderma asperellum (strain ATCC 204424 / CBS 433.97 / NBRC 101777)</name>
    <dbReference type="NCBI Taxonomy" id="1042311"/>
    <lineage>
        <taxon>Eukaryota</taxon>
        <taxon>Fungi</taxon>
        <taxon>Dikarya</taxon>
        <taxon>Ascomycota</taxon>
        <taxon>Pezizomycotina</taxon>
        <taxon>Sordariomycetes</taxon>
        <taxon>Hypocreomycetidae</taxon>
        <taxon>Hypocreales</taxon>
        <taxon>Hypocreaceae</taxon>
        <taxon>Trichoderma</taxon>
    </lineage>
</organism>
<feature type="region of interest" description="Disordered" evidence="4">
    <location>
        <begin position="322"/>
        <end position="341"/>
    </location>
</feature>
<evidence type="ECO:0000256" key="4">
    <source>
        <dbReference type="SAM" id="MobiDB-lite"/>
    </source>
</evidence>
<dbReference type="PANTHER" id="PTHR24198:SF165">
    <property type="entry name" value="ANKYRIN REPEAT-CONTAINING PROTEIN-RELATED"/>
    <property type="match status" value="1"/>
</dbReference>
<evidence type="ECO:0000256" key="1">
    <source>
        <dbReference type="ARBA" id="ARBA00022737"/>
    </source>
</evidence>
<feature type="compositionally biased region" description="Basic and acidic residues" evidence="4">
    <location>
        <begin position="322"/>
        <end position="332"/>
    </location>
</feature>
<feature type="repeat" description="ANK" evidence="3">
    <location>
        <begin position="1615"/>
        <end position="1647"/>
    </location>
</feature>
<evidence type="ECO:0000313" key="6">
    <source>
        <dbReference type="EMBL" id="PTB40965.1"/>
    </source>
</evidence>
<name>A0A2T3Z853_TRIA4</name>
<feature type="repeat" description="ANK" evidence="3">
    <location>
        <begin position="1260"/>
        <end position="1292"/>
    </location>
</feature>
<evidence type="ECO:0000256" key="3">
    <source>
        <dbReference type="PROSITE-ProRule" id="PRU00023"/>
    </source>
</evidence>
<dbReference type="PANTHER" id="PTHR24198">
    <property type="entry name" value="ANKYRIN REPEAT AND PROTEIN KINASE DOMAIN-CONTAINING PROTEIN"/>
    <property type="match status" value="1"/>
</dbReference>
<feature type="compositionally biased region" description="Acidic residues" evidence="4">
    <location>
        <begin position="1860"/>
        <end position="1873"/>
    </location>
</feature>
<dbReference type="OrthoDB" id="341259at2759"/>
<proteinExistence type="predicted"/>
<feature type="compositionally biased region" description="Basic and acidic residues" evidence="4">
    <location>
        <begin position="1874"/>
        <end position="1883"/>
    </location>
</feature>
<gene>
    <name evidence="6" type="ORF">M441DRAFT_194246</name>
</gene>